<keyword evidence="3" id="KW-1185">Reference proteome</keyword>
<organism evidence="2 3">
    <name type="scientific">Hyalangium minutum</name>
    <dbReference type="NCBI Taxonomy" id="394096"/>
    <lineage>
        <taxon>Bacteria</taxon>
        <taxon>Pseudomonadati</taxon>
        <taxon>Myxococcota</taxon>
        <taxon>Myxococcia</taxon>
        <taxon>Myxococcales</taxon>
        <taxon>Cystobacterineae</taxon>
        <taxon>Archangiaceae</taxon>
        <taxon>Hyalangium</taxon>
    </lineage>
</organism>
<evidence type="ECO:0000256" key="1">
    <source>
        <dbReference type="SAM" id="MobiDB-lite"/>
    </source>
</evidence>
<accession>A0A085W868</accession>
<dbReference type="Proteomes" id="UP000028725">
    <property type="component" value="Unassembled WGS sequence"/>
</dbReference>
<name>A0A085W868_9BACT</name>
<feature type="compositionally biased region" description="Polar residues" evidence="1">
    <location>
        <begin position="39"/>
        <end position="50"/>
    </location>
</feature>
<proteinExistence type="predicted"/>
<comment type="caution">
    <text evidence="2">The sequence shown here is derived from an EMBL/GenBank/DDBJ whole genome shotgun (WGS) entry which is preliminary data.</text>
</comment>
<evidence type="ECO:0000313" key="3">
    <source>
        <dbReference type="Proteomes" id="UP000028725"/>
    </source>
</evidence>
<protein>
    <submittedName>
        <fullName evidence="2">Uncharacterized protein</fullName>
    </submittedName>
</protein>
<feature type="region of interest" description="Disordered" evidence="1">
    <location>
        <begin position="1"/>
        <end position="50"/>
    </location>
</feature>
<reference evidence="2 3" key="1">
    <citation type="submission" date="2014-04" db="EMBL/GenBank/DDBJ databases">
        <title>Genome assembly of Hyalangium minutum DSM 14724.</title>
        <authorList>
            <person name="Sharma G."/>
            <person name="Subramanian S."/>
        </authorList>
    </citation>
    <scope>NUCLEOTIDE SEQUENCE [LARGE SCALE GENOMIC DNA]</scope>
    <source>
        <strain evidence="2 3">DSM 14724</strain>
    </source>
</reference>
<evidence type="ECO:0000313" key="2">
    <source>
        <dbReference type="EMBL" id="KFE63881.1"/>
    </source>
</evidence>
<gene>
    <name evidence="2" type="ORF">DB31_2293</name>
</gene>
<sequence length="50" mass="5155">MSHRPSEPGGHLTPFPGVSCLPAGPADPRTEDRADASGYCSTPSCVSRKA</sequence>
<dbReference type="EMBL" id="JMCB01000015">
    <property type="protein sequence ID" value="KFE63881.1"/>
    <property type="molecule type" value="Genomic_DNA"/>
</dbReference>
<dbReference type="AlphaFoldDB" id="A0A085W868"/>